<accession>A0A2I6S7Z8</accession>
<protein>
    <submittedName>
        <fullName evidence="1">Uncharacterized protein</fullName>
    </submittedName>
</protein>
<dbReference type="AlphaFoldDB" id="A0A2I6S7Z8"/>
<gene>
    <name evidence="1" type="ORF">C0099_10955</name>
</gene>
<reference evidence="1 2" key="1">
    <citation type="submission" date="2018-01" db="EMBL/GenBank/DDBJ databases">
        <authorList>
            <person name="Fu G.-Y."/>
        </authorList>
    </citation>
    <scope>NUCLEOTIDE SEQUENCE [LARGE SCALE GENOMIC DNA]</scope>
    <source>
        <strain evidence="1 2">SY39</strain>
    </source>
</reference>
<proteinExistence type="predicted"/>
<sequence length="210" mass="21652">MSAPELRLPHDAADESWVGVDAELRLPHDAADETWAPTLVTALVSVPSPLGAPAVVGEVLVILVEGVAAVPSPLGAPAARADVPVQARTSVPGPLGVPAVLGELVQTALAAVPSPLGAPAVVATVVRYELRGAVRDQGVLVERRVRAYRLDTGELVAQGDTSAGLFRLPVGFEARLFTVLSVHLDEAATDYAPPCANRVESVLAMDEVAA</sequence>
<dbReference type="EMBL" id="CP025682">
    <property type="protein sequence ID" value="AUN95399.1"/>
    <property type="molecule type" value="Genomic_DNA"/>
</dbReference>
<dbReference type="KEGG" id="atw:C0099_10955"/>
<organism evidence="1 2">
    <name type="scientific">Pseudazoarcus pumilus</name>
    <dbReference type="NCBI Taxonomy" id="2067960"/>
    <lineage>
        <taxon>Bacteria</taxon>
        <taxon>Pseudomonadati</taxon>
        <taxon>Pseudomonadota</taxon>
        <taxon>Betaproteobacteria</taxon>
        <taxon>Rhodocyclales</taxon>
        <taxon>Zoogloeaceae</taxon>
        <taxon>Pseudazoarcus</taxon>
    </lineage>
</organism>
<keyword evidence="2" id="KW-1185">Reference proteome</keyword>
<name>A0A2I6S7Z8_9RHOO</name>
<evidence type="ECO:0000313" key="1">
    <source>
        <dbReference type="EMBL" id="AUN95399.1"/>
    </source>
</evidence>
<dbReference type="RefSeq" id="WP_102247448.1">
    <property type="nucleotide sequence ID" value="NZ_CP025682.1"/>
</dbReference>
<dbReference type="Proteomes" id="UP000242205">
    <property type="component" value="Chromosome"/>
</dbReference>
<dbReference type="OrthoDB" id="9859375at2"/>
<evidence type="ECO:0000313" key="2">
    <source>
        <dbReference type="Proteomes" id="UP000242205"/>
    </source>
</evidence>